<protein>
    <submittedName>
        <fullName evidence="10">Mitochondrial intermediate peptidase</fullName>
    </submittedName>
</protein>
<evidence type="ECO:0000256" key="2">
    <source>
        <dbReference type="ARBA" id="ARBA00022670"/>
    </source>
</evidence>
<evidence type="ECO:0000256" key="7">
    <source>
        <dbReference type="RuleBase" id="RU003435"/>
    </source>
</evidence>
<proteinExistence type="inferred from homology"/>
<feature type="compositionally biased region" description="Polar residues" evidence="8">
    <location>
        <begin position="489"/>
        <end position="503"/>
    </location>
</feature>
<evidence type="ECO:0000313" key="10">
    <source>
        <dbReference type="EMBL" id="GAB67691.1"/>
    </source>
</evidence>
<dbReference type="Pfam" id="PF01432">
    <property type="entry name" value="Peptidase_M3"/>
    <property type="match status" value="2"/>
</dbReference>
<dbReference type="PhylomeDB" id="K6UE41"/>
<evidence type="ECO:0000256" key="6">
    <source>
        <dbReference type="ARBA" id="ARBA00023049"/>
    </source>
</evidence>
<reference evidence="10 11" key="1">
    <citation type="journal article" date="2012" name="Nat. Genet.">
        <title>Plasmodium cynomolgi genome sequences provide insight into Plasmodium vivax and the monkey malaria clade.</title>
        <authorList>
            <person name="Tachibana S."/>
            <person name="Sullivan S.A."/>
            <person name="Kawai S."/>
            <person name="Nakamura S."/>
            <person name="Kim H.R."/>
            <person name="Goto N."/>
            <person name="Arisue N."/>
            <person name="Palacpac N.M.Q."/>
            <person name="Honma H."/>
            <person name="Yagi M."/>
            <person name="Tougan T."/>
            <person name="Katakai Y."/>
            <person name="Kaneko O."/>
            <person name="Mita T."/>
            <person name="Kita K."/>
            <person name="Yasutomi Y."/>
            <person name="Sutton P.L."/>
            <person name="Shakhbatyan R."/>
            <person name="Horii T."/>
            <person name="Yasunaga T."/>
            <person name="Barnwell J.W."/>
            <person name="Escalante A.A."/>
            <person name="Carlton J.M."/>
            <person name="Tanabe K."/>
        </authorList>
    </citation>
    <scope>NUCLEOTIDE SEQUENCE [LARGE SCALE GENOMIC DNA]</scope>
    <source>
        <strain evidence="10 11">B</strain>
    </source>
</reference>
<name>K6UE41_PLACD</name>
<dbReference type="AlphaFoldDB" id="K6UE41"/>
<feature type="non-terminal residue" evidence="10">
    <location>
        <position position="1009"/>
    </location>
</feature>
<dbReference type="PANTHER" id="PTHR11804:SF79">
    <property type="entry name" value="MITOCHONDRIAL INTERMEDIATE PEPTIDASE"/>
    <property type="match status" value="1"/>
</dbReference>
<dbReference type="EMBL" id="DF157104">
    <property type="protein sequence ID" value="GAB67691.1"/>
    <property type="molecule type" value="Genomic_DNA"/>
</dbReference>
<dbReference type="GO" id="GO:0005739">
    <property type="term" value="C:mitochondrion"/>
    <property type="evidence" value="ECO:0007669"/>
    <property type="project" value="TreeGrafter"/>
</dbReference>
<evidence type="ECO:0000259" key="9">
    <source>
        <dbReference type="Pfam" id="PF01432"/>
    </source>
</evidence>
<evidence type="ECO:0000313" key="11">
    <source>
        <dbReference type="Proteomes" id="UP000006319"/>
    </source>
</evidence>
<feature type="domain" description="Peptidase M3A/M3B catalytic" evidence="9">
    <location>
        <begin position="737"/>
        <end position="953"/>
    </location>
</feature>
<comment type="similarity">
    <text evidence="1 7">Belongs to the peptidase M3 family.</text>
</comment>
<keyword evidence="5 7" id="KW-0862">Zinc</keyword>
<evidence type="ECO:0000256" key="3">
    <source>
        <dbReference type="ARBA" id="ARBA00022723"/>
    </source>
</evidence>
<dbReference type="PANTHER" id="PTHR11804">
    <property type="entry name" value="PROTEASE M3 THIMET OLIGOPEPTIDASE-RELATED"/>
    <property type="match status" value="1"/>
</dbReference>
<dbReference type="eggNOG" id="KOG2090">
    <property type="taxonomic scope" value="Eukaryota"/>
</dbReference>
<dbReference type="OMA" id="QYYRNML"/>
<keyword evidence="2 7" id="KW-0645">Protease</keyword>
<evidence type="ECO:0000256" key="1">
    <source>
        <dbReference type="ARBA" id="ARBA00006040"/>
    </source>
</evidence>
<dbReference type="GO" id="GO:0046872">
    <property type="term" value="F:metal ion binding"/>
    <property type="evidence" value="ECO:0007669"/>
    <property type="project" value="UniProtKB-UniRule"/>
</dbReference>
<feature type="region of interest" description="Disordered" evidence="8">
    <location>
        <begin position="484"/>
        <end position="516"/>
    </location>
</feature>
<keyword evidence="4 7" id="KW-0378">Hydrolase</keyword>
<keyword evidence="6 7" id="KW-0482">Metalloprotease</keyword>
<accession>K6UE41</accession>
<dbReference type="GO" id="GO:0006508">
    <property type="term" value="P:proteolysis"/>
    <property type="evidence" value="ECO:0007669"/>
    <property type="project" value="UniProtKB-KW"/>
</dbReference>
<sequence>MMNRRSCQLVEAVCSGATFEGIKWSAISRKFRGTFLSRFPGGISRRNFFFFKKESDKIGETTNLLAKLNLKKFIKKGRNGEGITYSEEAERRKENCIGQSLGQTNKENLQNVDTLSEGDVERIDKILAELIRETKQRNGEGHLLELIGLRSNGENITQASLVCIRTCDSILKKMCKEENIFKIVNMVDTVSNNLCKLGDALELLRNLHTNQGVMARAHEALEKLTTYIDLINIDEKIYHFLKTKYEQHAHRLDQEHAEVLLNMIVSMENQGVHIKDKKQRREYLELQAQEKYISFHATSNVANEYDGVFIQKRRLLPFIDEQVIHSYQEKIKPFIENGKVKKNNTRERLDPAEWVFLLQDSSFIMTVLENVNDEEVARSAHALLKKPNQTFLKNILLLQYYRNMLTQFRNFKNFSEYSLKNCILNSPDKVHYFLRNFFNTILPHFFEELRFVERYIDAVSSRAQKTKARRSDGGAVCATVEDAPEKVSDSTLEPPTQWFNSADNHPRSRDEGGKRSKLTPENVFYYMNQIRKEKLQQIEAEMKNRLTLYQVIRFVVNLLKDSYALEMVNVAPLPNELWDERILKFEIRDGSYIYGYLYMDLFERENKSHSIAQYTVRCSKNMNACLKHQWFEEGAREFPFFYAGIVRGGMDIGTGSEISGEISGGTNHGTPNCTSAGSQPHQQTYQQTYRQTTSTFLVCNFSTKLSAPEGAASVSNPPQDNIFINEQIANSLGRIKMSLDKVNMFLHEFGHTLHCILSSTYLQHLSGNRGGVDFSEFSSHFFEEYLNSYDALLRLYGGNGEETKESREKMEKSSERMEKSSERMEKIVKSYLDSKNILCYYSIMQVTIQSIIDQIFYCLSDKSSCISERNELIEKKINEYFSGVYYKDIFILELFPQIHFSKTTHIVHYPANYFCYLYCSVLSKYVWERTFKRDLMNRGKAAEIVNFMRGGSVNSSLRNIIALVEDDLEKVQYYTENPQHLPLEDFLEHYSSGNKNEDDRTMKLKIVHS</sequence>
<evidence type="ECO:0000256" key="5">
    <source>
        <dbReference type="ARBA" id="ARBA00022833"/>
    </source>
</evidence>
<dbReference type="Gene3D" id="1.10.1370.10">
    <property type="entry name" value="Neurolysin, domain 3"/>
    <property type="match status" value="1"/>
</dbReference>
<dbReference type="GeneID" id="14694064"/>
<comment type="cofactor">
    <cofactor evidence="7">
        <name>Zn(2+)</name>
        <dbReference type="ChEBI" id="CHEBI:29105"/>
    </cofactor>
    <text evidence="7">Binds 1 zinc ion.</text>
</comment>
<feature type="compositionally biased region" description="Basic and acidic residues" evidence="8">
    <location>
        <begin position="504"/>
        <end position="514"/>
    </location>
</feature>
<dbReference type="Gene3D" id="1.10.1370.40">
    <property type="match status" value="1"/>
</dbReference>
<organism evidence="10 11">
    <name type="scientific">Plasmodium cynomolgi (strain B)</name>
    <dbReference type="NCBI Taxonomy" id="1120755"/>
    <lineage>
        <taxon>Eukaryota</taxon>
        <taxon>Sar</taxon>
        <taxon>Alveolata</taxon>
        <taxon>Apicomplexa</taxon>
        <taxon>Aconoidasida</taxon>
        <taxon>Haemosporida</taxon>
        <taxon>Plasmodiidae</taxon>
        <taxon>Plasmodium</taxon>
        <taxon>Plasmodium (Plasmodium)</taxon>
    </lineage>
</organism>
<dbReference type="InterPro" id="IPR001567">
    <property type="entry name" value="Pept_M3A_M3B_dom"/>
</dbReference>
<feature type="domain" description="Peptidase M3A/M3B catalytic" evidence="9">
    <location>
        <begin position="517"/>
        <end position="621"/>
    </location>
</feature>
<evidence type="ECO:0000256" key="8">
    <source>
        <dbReference type="SAM" id="MobiDB-lite"/>
    </source>
</evidence>
<evidence type="ECO:0000256" key="4">
    <source>
        <dbReference type="ARBA" id="ARBA00022801"/>
    </source>
</evidence>
<gene>
    <name evidence="10" type="ORF">PCYB_122580</name>
</gene>
<dbReference type="OrthoDB" id="17530at2759"/>
<dbReference type="InterPro" id="IPR024077">
    <property type="entry name" value="Neurolysin/TOP_dom2"/>
</dbReference>
<dbReference type="SUPFAM" id="SSF55486">
    <property type="entry name" value="Metalloproteases ('zincins'), catalytic domain"/>
    <property type="match status" value="1"/>
</dbReference>
<dbReference type="GO" id="GO:0006518">
    <property type="term" value="P:peptide metabolic process"/>
    <property type="evidence" value="ECO:0007669"/>
    <property type="project" value="TreeGrafter"/>
</dbReference>
<dbReference type="InterPro" id="IPR045090">
    <property type="entry name" value="Pept_M3A_M3B"/>
</dbReference>
<dbReference type="GO" id="GO:0004222">
    <property type="term" value="F:metalloendopeptidase activity"/>
    <property type="evidence" value="ECO:0007669"/>
    <property type="project" value="InterPro"/>
</dbReference>
<keyword evidence="3 7" id="KW-0479">Metal-binding</keyword>
<dbReference type="VEuPathDB" id="PlasmoDB:PCYB_122580"/>
<dbReference type="KEGG" id="pcy:PCYB_122580"/>
<dbReference type="RefSeq" id="XP_004223638.1">
    <property type="nucleotide sequence ID" value="XM_004223590.1"/>
</dbReference>
<dbReference type="Proteomes" id="UP000006319">
    <property type="component" value="Chromosome 12"/>
</dbReference>
<keyword evidence="11" id="KW-1185">Reference proteome</keyword>